<feature type="compositionally biased region" description="Polar residues" evidence="1">
    <location>
        <begin position="39"/>
        <end position="50"/>
    </location>
</feature>
<protein>
    <submittedName>
        <fullName evidence="2">Uncharacterized protein</fullName>
    </submittedName>
</protein>
<dbReference type="GeneID" id="9048624"/>
<evidence type="ECO:0000256" key="1">
    <source>
        <dbReference type="SAM" id="MobiDB-lite"/>
    </source>
</evidence>
<dbReference type="EMBL" id="GG671883">
    <property type="protein sequence ID" value="EER18143.1"/>
    <property type="molecule type" value="Genomic_DNA"/>
</dbReference>
<evidence type="ECO:0000313" key="2">
    <source>
        <dbReference type="EMBL" id="EER18143.1"/>
    </source>
</evidence>
<sequence length="268" mass="28099">MDPESSSSNIPEHTGNHIKRKSFLVKKRSPDGEVEVDNQSDPSDLANATENMHKKEVIDDDLPVVAGTSSNGDVHEEYKATAGEASPGQETTIVVPVLTSPISNTSHPIATEDDPQAHEAVMLLTSSSNLVEQSDVTTDSTGSENASHPSLDENKWSDAEMTGNTVTEEVAASAESSPDAKDIGVEGVTAQPGKISGDEFATEIAGTEETSSETAIVHGDSSQQEATATLEVRVLVTSPAPVIDSHVDINAETSDPVLPSEQVNSVCL</sequence>
<dbReference type="AlphaFoldDB" id="C5KBM3"/>
<feature type="region of interest" description="Disordered" evidence="1">
    <location>
        <begin position="128"/>
        <end position="224"/>
    </location>
</feature>
<organism evidence="3">
    <name type="scientific">Perkinsus marinus (strain ATCC 50983 / TXsc)</name>
    <dbReference type="NCBI Taxonomy" id="423536"/>
    <lineage>
        <taxon>Eukaryota</taxon>
        <taxon>Sar</taxon>
        <taxon>Alveolata</taxon>
        <taxon>Perkinsozoa</taxon>
        <taxon>Perkinsea</taxon>
        <taxon>Perkinsida</taxon>
        <taxon>Perkinsidae</taxon>
        <taxon>Perkinsus</taxon>
    </lineage>
</organism>
<evidence type="ECO:0000313" key="3">
    <source>
        <dbReference type="Proteomes" id="UP000007800"/>
    </source>
</evidence>
<dbReference type="InParanoid" id="C5KBM3"/>
<feature type="compositionally biased region" description="Polar residues" evidence="1">
    <location>
        <begin position="1"/>
        <end position="11"/>
    </location>
</feature>
<feature type="compositionally biased region" description="Basic residues" evidence="1">
    <location>
        <begin position="16"/>
        <end position="27"/>
    </location>
</feature>
<feature type="compositionally biased region" description="Polar residues" evidence="1">
    <location>
        <begin position="208"/>
        <end position="224"/>
    </location>
</feature>
<keyword evidence="3" id="KW-1185">Reference proteome</keyword>
<dbReference type="RefSeq" id="XP_002786347.1">
    <property type="nucleotide sequence ID" value="XM_002786301.1"/>
</dbReference>
<feature type="compositionally biased region" description="Polar residues" evidence="1">
    <location>
        <begin position="128"/>
        <end position="148"/>
    </location>
</feature>
<dbReference type="Proteomes" id="UP000007800">
    <property type="component" value="Unassembled WGS sequence"/>
</dbReference>
<name>C5KBM3_PERM5</name>
<accession>C5KBM3</accession>
<proteinExistence type="predicted"/>
<reference evidence="2 3" key="1">
    <citation type="submission" date="2008-07" db="EMBL/GenBank/DDBJ databases">
        <authorList>
            <person name="El-Sayed N."/>
            <person name="Caler E."/>
            <person name="Inman J."/>
            <person name="Amedeo P."/>
            <person name="Hass B."/>
            <person name="Wortman J."/>
        </authorList>
    </citation>
    <scope>NUCLEOTIDE SEQUENCE [LARGE SCALE GENOMIC DNA]</scope>
    <source>
        <strain evidence="3">ATCC 50983 / TXsc</strain>
    </source>
</reference>
<gene>
    <name evidence="2" type="ORF">Pmar_PMAR009171</name>
</gene>
<feature type="region of interest" description="Disordered" evidence="1">
    <location>
        <begin position="1"/>
        <end position="90"/>
    </location>
</feature>